<gene>
    <name evidence="10" type="ORF">GCM10023185_00560</name>
</gene>
<dbReference type="EMBL" id="BAABGZ010000003">
    <property type="protein sequence ID" value="GAA4346257.1"/>
    <property type="molecule type" value="Genomic_DNA"/>
</dbReference>
<feature type="chain" id="PRO_5047440268" description="TolC family protein" evidence="9">
    <location>
        <begin position="21"/>
        <end position="403"/>
    </location>
</feature>
<evidence type="ECO:0000313" key="11">
    <source>
        <dbReference type="Proteomes" id="UP001501153"/>
    </source>
</evidence>
<evidence type="ECO:0000256" key="3">
    <source>
        <dbReference type="ARBA" id="ARBA00022448"/>
    </source>
</evidence>
<keyword evidence="6" id="KW-0472">Membrane</keyword>
<reference evidence="11" key="1">
    <citation type="journal article" date="2019" name="Int. J. Syst. Evol. Microbiol.">
        <title>The Global Catalogue of Microorganisms (GCM) 10K type strain sequencing project: providing services to taxonomists for standard genome sequencing and annotation.</title>
        <authorList>
            <consortium name="The Broad Institute Genomics Platform"/>
            <consortium name="The Broad Institute Genome Sequencing Center for Infectious Disease"/>
            <person name="Wu L."/>
            <person name="Ma J."/>
        </authorList>
    </citation>
    <scope>NUCLEOTIDE SEQUENCE [LARGE SCALE GENOMIC DNA]</scope>
    <source>
        <strain evidence="11">JCM 17923</strain>
    </source>
</reference>
<keyword evidence="8" id="KW-0175">Coiled coil</keyword>
<keyword evidence="7" id="KW-0998">Cell outer membrane</keyword>
<evidence type="ECO:0000256" key="9">
    <source>
        <dbReference type="SAM" id="SignalP"/>
    </source>
</evidence>
<keyword evidence="9" id="KW-0732">Signal</keyword>
<comment type="caution">
    <text evidence="10">The sequence shown here is derived from an EMBL/GenBank/DDBJ whole genome shotgun (WGS) entry which is preliminary data.</text>
</comment>
<evidence type="ECO:0000256" key="5">
    <source>
        <dbReference type="ARBA" id="ARBA00022692"/>
    </source>
</evidence>
<dbReference type="PANTHER" id="PTHR30026">
    <property type="entry name" value="OUTER MEMBRANE PROTEIN TOLC"/>
    <property type="match status" value="1"/>
</dbReference>
<dbReference type="InterPro" id="IPR051906">
    <property type="entry name" value="TolC-like"/>
</dbReference>
<dbReference type="PANTHER" id="PTHR30026:SF20">
    <property type="entry name" value="OUTER MEMBRANE PROTEIN TOLC"/>
    <property type="match status" value="1"/>
</dbReference>
<evidence type="ECO:0000256" key="2">
    <source>
        <dbReference type="ARBA" id="ARBA00007613"/>
    </source>
</evidence>
<name>A0ABP8HWK5_9BACT</name>
<evidence type="ECO:0008006" key="12">
    <source>
        <dbReference type="Google" id="ProtNLM"/>
    </source>
</evidence>
<proteinExistence type="inferred from homology"/>
<feature type="coiled-coil region" evidence="8">
    <location>
        <begin position="293"/>
        <end position="320"/>
    </location>
</feature>
<keyword evidence="11" id="KW-1185">Reference proteome</keyword>
<protein>
    <recommendedName>
        <fullName evidence="12">TolC family protein</fullName>
    </recommendedName>
</protein>
<dbReference type="InterPro" id="IPR003423">
    <property type="entry name" value="OMP_efflux"/>
</dbReference>
<evidence type="ECO:0000256" key="4">
    <source>
        <dbReference type="ARBA" id="ARBA00022452"/>
    </source>
</evidence>
<dbReference type="Proteomes" id="UP001501153">
    <property type="component" value="Unassembled WGS sequence"/>
</dbReference>
<organism evidence="10 11">
    <name type="scientific">Hymenobacter saemangeumensis</name>
    <dbReference type="NCBI Taxonomy" id="1084522"/>
    <lineage>
        <taxon>Bacteria</taxon>
        <taxon>Pseudomonadati</taxon>
        <taxon>Bacteroidota</taxon>
        <taxon>Cytophagia</taxon>
        <taxon>Cytophagales</taxon>
        <taxon>Hymenobacteraceae</taxon>
        <taxon>Hymenobacter</taxon>
    </lineage>
</organism>
<keyword evidence="5" id="KW-0812">Transmembrane</keyword>
<evidence type="ECO:0000313" key="10">
    <source>
        <dbReference type="EMBL" id="GAA4346257.1"/>
    </source>
</evidence>
<comment type="similarity">
    <text evidence="2">Belongs to the outer membrane factor (OMF) (TC 1.B.17) family.</text>
</comment>
<evidence type="ECO:0000256" key="6">
    <source>
        <dbReference type="ARBA" id="ARBA00023136"/>
    </source>
</evidence>
<sequence>MKRILIAGLLLALGLGPAGAQQLVLPLDSVLTGALRASPLLRQSGEERREQEALRRGSFSLLNPGLTVESPTGEFFTLGVQQLFDFPTVYTRQARVGRAQVELADRSLAVARAGVRRDVRLAYLALQVAEARQQQLRSQDSLLRTLATASERLFAAGEVDYLQRVSTAAESRQASNRVQQAEADRRAAQRRLGLLLGRPTADLATGTDLSRPANLPSQAPLALIDVADTAQLRGSPQWALYTQNIEVSRQNLRLARARNLPGLSLGYINQGPRETPQIQRLQAGLTLPVFFFLNRSRTQAAEARLRAATAQREAAALEQNSQYQQALADARKFGASLRYYQETGLPQAVTIIRTAQRLFQAGEVSYYLFVQSVNQAFQIRTDYLDAVRGYQEALIQLNYLQGQ</sequence>
<accession>A0ABP8HWK5</accession>
<feature type="signal peptide" evidence="9">
    <location>
        <begin position="1"/>
        <end position="20"/>
    </location>
</feature>
<dbReference type="SUPFAM" id="SSF56954">
    <property type="entry name" value="Outer membrane efflux proteins (OEP)"/>
    <property type="match status" value="1"/>
</dbReference>
<dbReference type="Gene3D" id="1.20.1600.10">
    <property type="entry name" value="Outer membrane efflux proteins (OEP)"/>
    <property type="match status" value="1"/>
</dbReference>
<keyword evidence="3" id="KW-0813">Transport</keyword>
<comment type="subcellular location">
    <subcellularLocation>
        <location evidence="1">Cell outer membrane</location>
    </subcellularLocation>
</comment>
<evidence type="ECO:0000256" key="7">
    <source>
        <dbReference type="ARBA" id="ARBA00023237"/>
    </source>
</evidence>
<evidence type="ECO:0000256" key="8">
    <source>
        <dbReference type="SAM" id="Coils"/>
    </source>
</evidence>
<evidence type="ECO:0000256" key="1">
    <source>
        <dbReference type="ARBA" id="ARBA00004442"/>
    </source>
</evidence>
<keyword evidence="4" id="KW-1134">Transmembrane beta strand</keyword>
<dbReference type="Pfam" id="PF02321">
    <property type="entry name" value="OEP"/>
    <property type="match status" value="1"/>
</dbReference>
<dbReference type="RefSeq" id="WP_345232712.1">
    <property type="nucleotide sequence ID" value="NZ_BAABGZ010000003.1"/>
</dbReference>